<comment type="catalytic activity">
    <reaction evidence="15">
        <text>beta-D-fructose 6-phosphate + ATP = beta-D-fructose 1,6-bisphosphate + ADP + H(+)</text>
        <dbReference type="Rhea" id="RHEA:16109"/>
        <dbReference type="ChEBI" id="CHEBI:15378"/>
        <dbReference type="ChEBI" id="CHEBI:30616"/>
        <dbReference type="ChEBI" id="CHEBI:32966"/>
        <dbReference type="ChEBI" id="CHEBI:57634"/>
        <dbReference type="ChEBI" id="CHEBI:456216"/>
        <dbReference type="EC" id="2.7.1.11"/>
    </reaction>
</comment>
<comment type="caution">
    <text evidence="17">The sequence shown here is derived from an EMBL/GenBank/DDBJ whole genome shotgun (WGS) entry which is preliminary data.</text>
</comment>
<keyword evidence="18" id="KW-1185">Reference proteome</keyword>
<evidence type="ECO:0000256" key="15">
    <source>
        <dbReference type="ARBA" id="ARBA00048070"/>
    </source>
</evidence>
<evidence type="ECO:0000313" key="17">
    <source>
        <dbReference type="EMBL" id="MFC0557548.1"/>
    </source>
</evidence>
<dbReference type="PANTHER" id="PTHR13697:SF4">
    <property type="entry name" value="ATP-DEPENDENT 6-PHOSPHOFRUCTOKINASE"/>
    <property type="match status" value="1"/>
</dbReference>
<organism evidence="17 18">
    <name type="scientific">Halalkalibacter alkalisediminis</name>
    <dbReference type="NCBI Taxonomy" id="935616"/>
    <lineage>
        <taxon>Bacteria</taxon>
        <taxon>Bacillati</taxon>
        <taxon>Bacillota</taxon>
        <taxon>Bacilli</taxon>
        <taxon>Bacillales</taxon>
        <taxon>Bacillaceae</taxon>
        <taxon>Halalkalibacter</taxon>
    </lineage>
</organism>
<dbReference type="EC" id="2.7.1.11" evidence="5"/>
<keyword evidence="12" id="KW-0460">Magnesium</keyword>
<gene>
    <name evidence="17" type="ORF">ACFFH4_00585</name>
</gene>
<reference evidence="17 18" key="1">
    <citation type="submission" date="2024-09" db="EMBL/GenBank/DDBJ databases">
        <authorList>
            <person name="Sun Q."/>
            <person name="Mori K."/>
        </authorList>
    </citation>
    <scope>NUCLEOTIDE SEQUENCE [LARGE SCALE GENOMIC DNA]</scope>
    <source>
        <strain evidence="17 18">NCAIM B.02301</strain>
    </source>
</reference>
<keyword evidence="9" id="KW-0547">Nucleotide-binding</keyword>
<dbReference type="RefSeq" id="WP_273845126.1">
    <property type="nucleotide sequence ID" value="NZ_JAQQWT010000012.1"/>
</dbReference>
<keyword evidence="13" id="KW-0324">Glycolysis</keyword>
<dbReference type="Gene3D" id="3.40.50.450">
    <property type="match status" value="1"/>
</dbReference>
<accession>A0ABV6N9U2</accession>
<evidence type="ECO:0000256" key="6">
    <source>
        <dbReference type="ARBA" id="ARBA00022490"/>
    </source>
</evidence>
<comment type="pathway">
    <text evidence="4">Carbohydrate degradation; glycolysis; D-glyceraldehyde 3-phosphate and glycerone phosphate from D-glucose: step 3/4.</text>
</comment>
<evidence type="ECO:0000256" key="1">
    <source>
        <dbReference type="ARBA" id="ARBA00001946"/>
    </source>
</evidence>
<comment type="subcellular location">
    <subcellularLocation>
        <location evidence="3">Cytoplasm</location>
    </subcellularLocation>
</comment>
<dbReference type="InterPro" id="IPR035966">
    <property type="entry name" value="PKF_sf"/>
</dbReference>
<dbReference type="PANTHER" id="PTHR13697">
    <property type="entry name" value="PHOSPHOFRUCTOKINASE"/>
    <property type="match status" value="1"/>
</dbReference>
<evidence type="ECO:0000259" key="16">
    <source>
        <dbReference type="Pfam" id="PF00365"/>
    </source>
</evidence>
<protein>
    <recommendedName>
        <fullName evidence="5">6-phosphofructokinase</fullName>
        <ecNumber evidence="5">2.7.1.11</ecNumber>
    </recommendedName>
</protein>
<evidence type="ECO:0000256" key="11">
    <source>
        <dbReference type="ARBA" id="ARBA00022840"/>
    </source>
</evidence>
<evidence type="ECO:0000256" key="9">
    <source>
        <dbReference type="ARBA" id="ARBA00022741"/>
    </source>
</evidence>
<dbReference type="InterPro" id="IPR000023">
    <property type="entry name" value="Phosphofructokinase_dom"/>
</dbReference>
<dbReference type="SUPFAM" id="SSF53784">
    <property type="entry name" value="Phosphofructokinase"/>
    <property type="match status" value="1"/>
</dbReference>
<dbReference type="InterPro" id="IPR022953">
    <property type="entry name" value="ATP_PFK"/>
</dbReference>
<comment type="cofactor">
    <cofactor evidence="1">
        <name>Mg(2+)</name>
        <dbReference type="ChEBI" id="CHEBI:18420"/>
    </cofactor>
</comment>
<keyword evidence="8" id="KW-0479">Metal-binding</keyword>
<name>A0ABV6N9U2_9BACI</name>
<evidence type="ECO:0000256" key="3">
    <source>
        <dbReference type="ARBA" id="ARBA00004496"/>
    </source>
</evidence>
<dbReference type="Proteomes" id="UP001589833">
    <property type="component" value="Unassembled WGS sequence"/>
</dbReference>
<keyword evidence="6" id="KW-0963">Cytoplasm</keyword>
<dbReference type="GO" id="GO:0003872">
    <property type="term" value="F:6-phosphofructokinase activity"/>
    <property type="evidence" value="ECO:0007669"/>
    <property type="project" value="UniProtKB-EC"/>
</dbReference>
<evidence type="ECO:0000313" key="18">
    <source>
        <dbReference type="Proteomes" id="UP001589833"/>
    </source>
</evidence>
<feature type="domain" description="Phosphofructokinase" evidence="16">
    <location>
        <begin position="13"/>
        <end position="263"/>
    </location>
</feature>
<dbReference type="EMBL" id="JBHLTR010000002">
    <property type="protein sequence ID" value="MFC0557548.1"/>
    <property type="molecule type" value="Genomic_DNA"/>
</dbReference>
<comment type="function">
    <text evidence="2">Catalyzes the phosphorylation of D-fructose 6-phosphate to fructose 1,6-bisphosphate by ATP, the first committing step of glycolysis.</text>
</comment>
<dbReference type="PRINTS" id="PR00476">
    <property type="entry name" value="PHFRCTKINASE"/>
</dbReference>
<sequence length="290" mass="33105">MKIGIINIESVYSIVNLLTYDMVSQLIHDHEVYSIEERTNVKQYREKDLVSWRSFGGNLLRCYTEKDSYLLSQSDLAIFDTIIVMGGEAGYRFYQHVKNQLRKKALFIPVSIYNDVVESKQSLGYDSALNTLIEDIYKIEDTISSCRYEQFRLFGIQVPGRQGSFLANDVADAVGDLIRYWDIKTTADVSRFVNEKIKQGKNHSFLIFDERDELNYVEEKLHPVLEGVSWKISIFDEAQCMGASPTASDRILAKKIAKKVISWVESSEEAGKILLENNTAALKISNISLI</sequence>
<dbReference type="Pfam" id="PF00365">
    <property type="entry name" value="PFK"/>
    <property type="match status" value="1"/>
</dbReference>
<evidence type="ECO:0000256" key="12">
    <source>
        <dbReference type="ARBA" id="ARBA00022842"/>
    </source>
</evidence>
<keyword evidence="10" id="KW-0418">Kinase</keyword>
<evidence type="ECO:0000256" key="10">
    <source>
        <dbReference type="ARBA" id="ARBA00022777"/>
    </source>
</evidence>
<evidence type="ECO:0000256" key="2">
    <source>
        <dbReference type="ARBA" id="ARBA00002659"/>
    </source>
</evidence>
<keyword evidence="7 17" id="KW-0808">Transferase</keyword>
<evidence type="ECO:0000256" key="7">
    <source>
        <dbReference type="ARBA" id="ARBA00022679"/>
    </source>
</evidence>
<dbReference type="Gene3D" id="3.40.50.460">
    <property type="entry name" value="Phosphofructokinase domain"/>
    <property type="match status" value="1"/>
</dbReference>
<keyword evidence="11" id="KW-0067">ATP-binding</keyword>
<evidence type="ECO:0000256" key="4">
    <source>
        <dbReference type="ARBA" id="ARBA00004679"/>
    </source>
</evidence>
<comment type="similarity">
    <text evidence="14">Belongs to the phosphofructokinase type A (PFKA) family.</text>
</comment>
<evidence type="ECO:0000256" key="8">
    <source>
        <dbReference type="ARBA" id="ARBA00022723"/>
    </source>
</evidence>
<evidence type="ECO:0000256" key="14">
    <source>
        <dbReference type="ARBA" id="ARBA00038478"/>
    </source>
</evidence>
<evidence type="ECO:0000256" key="5">
    <source>
        <dbReference type="ARBA" id="ARBA00012055"/>
    </source>
</evidence>
<proteinExistence type="inferred from homology"/>
<evidence type="ECO:0000256" key="13">
    <source>
        <dbReference type="ARBA" id="ARBA00023152"/>
    </source>
</evidence>